<feature type="transmembrane region" description="Helical" evidence="1">
    <location>
        <begin position="79"/>
        <end position="99"/>
    </location>
</feature>
<organism evidence="3 4">
    <name type="scientific">Parasponia andersonii</name>
    <name type="common">Sponia andersonii</name>
    <dbReference type="NCBI Taxonomy" id="3476"/>
    <lineage>
        <taxon>Eukaryota</taxon>
        <taxon>Viridiplantae</taxon>
        <taxon>Streptophyta</taxon>
        <taxon>Embryophyta</taxon>
        <taxon>Tracheophyta</taxon>
        <taxon>Spermatophyta</taxon>
        <taxon>Magnoliopsida</taxon>
        <taxon>eudicotyledons</taxon>
        <taxon>Gunneridae</taxon>
        <taxon>Pentapetalae</taxon>
        <taxon>rosids</taxon>
        <taxon>fabids</taxon>
        <taxon>Rosales</taxon>
        <taxon>Cannabaceae</taxon>
        <taxon>Parasponia</taxon>
    </lineage>
</organism>
<dbReference type="Pfam" id="PF13968">
    <property type="entry name" value="DUF4220"/>
    <property type="match status" value="1"/>
</dbReference>
<proteinExistence type="predicted"/>
<feature type="transmembrane region" description="Helical" evidence="1">
    <location>
        <begin position="339"/>
        <end position="360"/>
    </location>
</feature>
<evidence type="ECO:0000313" key="4">
    <source>
        <dbReference type="Proteomes" id="UP000237105"/>
    </source>
</evidence>
<keyword evidence="1" id="KW-0472">Membrane</keyword>
<keyword evidence="1" id="KW-0812">Transmembrane</keyword>
<evidence type="ECO:0000256" key="1">
    <source>
        <dbReference type="SAM" id="Phobius"/>
    </source>
</evidence>
<accession>A0A2P5BKG0</accession>
<feature type="transmembrane region" description="Helical" evidence="1">
    <location>
        <begin position="307"/>
        <end position="327"/>
    </location>
</feature>
<feature type="transmembrane region" description="Helical" evidence="1">
    <location>
        <begin position="105"/>
        <end position="121"/>
    </location>
</feature>
<name>A0A2P5BKG0_PARAD</name>
<dbReference type="AlphaFoldDB" id="A0A2P5BKG0"/>
<dbReference type="OrthoDB" id="1689146at2759"/>
<keyword evidence="1" id="KW-1133">Transmembrane helix</keyword>
<dbReference type="InterPro" id="IPR007658">
    <property type="entry name" value="DUF594"/>
</dbReference>
<feature type="domain" description="DUF4220" evidence="2">
    <location>
        <begin position="15"/>
        <end position="404"/>
    </location>
</feature>
<feature type="transmembrane region" description="Helical" evidence="1">
    <location>
        <begin position="53"/>
        <end position="72"/>
    </location>
</feature>
<evidence type="ECO:0000313" key="3">
    <source>
        <dbReference type="EMBL" id="PON49274.1"/>
    </source>
</evidence>
<evidence type="ECO:0000259" key="2">
    <source>
        <dbReference type="Pfam" id="PF13968"/>
    </source>
</evidence>
<comment type="caution">
    <text evidence="3">The sequence shown here is derived from an EMBL/GenBank/DDBJ whole genome shotgun (WGS) entry which is preliminary data.</text>
</comment>
<dbReference type="Pfam" id="PF04578">
    <property type="entry name" value="DUF594"/>
    <property type="match status" value="1"/>
</dbReference>
<dbReference type="PANTHER" id="PTHR31325">
    <property type="entry name" value="OS01G0798800 PROTEIN-RELATED"/>
    <property type="match status" value="1"/>
</dbReference>
<gene>
    <name evidence="3" type="ORF">PanWU01x14_231490</name>
</gene>
<reference evidence="4" key="1">
    <citation type="submission" date="2016-06" db="EMBL/GenBank/DDBJ databases">
        <title>Parallel loss of symbiosis genes in relatives of nitrogen-fixing non-legume Parasponia.</title>
        <authorList>
            <person name="Van Velzen R."/>
            <person name="Holmer R."/>
            <person name="Bu F."/>
            <person name="Rutten L."/>
            <person name="Van Zeijl A."/>
            <person name="Liu W."/>
            <person name="Santuari L."/>
            <person name="Cao Q."/>
            <person name="Sharma T."/>
            <person name="Shen D."/>
            <person name="Roswanjaya Y."/>
            <person name="Wardhani T."/>
            <person name="Kalhor M.S."/>
            <person name="Jansen J."/>
            <person name="Van den Hoogen J."/>
            <person name="Gungor B."/>
            <person name="Hartog M."/>
            <person name="Hontelez J."/>
            <person name="Verver J."/>
            <person name="Yang W.-C."/>
            <person name="Schijlen E."/>
            <person name="Repin R."/>
            <person name="Schilthuizen M."/>
            <person name="Schranz E."/>
            <person name="Heidstra R."/>
            <person name="Miyata K."/>
            <person name="Fedorova E."/>
            <person name="Kohlen W."/>
            <person name="Bisseling T."/>
            <person name="Smit S."/>
            <person name="Geurts R."/>
        </authorList>
    </citation>
    <scope>NUCLEOTIDE SEQUENCE [LARGE SCALE GENOMIC DNA]</scope>
    <source>
        <strain evidence="4">cv. WU1-14</strain>
    </source>
</reference>
<feature type="transmembrane region" description="Helical" evidence="1">
    <location>
        <begin position="12"/>
        <end position="33"/>
    </location>
</feature>
<keyword evidence="4" id="KW-1185">Reference proteome</keyword>
<dbReference type="Proteomes" id="UP000237105">
    <property type="component" value="Unassembled WGS sequence"/>
</dbReference>
<dbReference type="EMBL" id="JXTB01000264">
    <property type="protein sequence ID" value="PON49274.1"/>
    <property type="molecule type" value="Genomic_DNA"/>
</dbReference>
<dbReference type="STRING" id="3476.A0A2P5BKG0"/>
<dbReference type="InterPro" id="IPR025315">
    <property type="entry name" value="DUF4220"/>
</dbReference>
<sequence length="713" mass="81002">MRQRSNSTLLRFFVWSAYLLADWVAAVGIGLIIQSQTNLCEPNGGNDNLFAFWASFLLLHLGGPDSITSFALEDNELWLRHLFGLVLQVVGAAYCVYLTLPNNELWLPTALVFVVGTIKYGERTFALYLASWNCFGAASLPEPEPGTDYEDAAAAAHVEAPVTATYNSNDGDPPLACSDRFRATSLPERDPVLGPDSTGVAAATTHAHDEVPKRATNNLNDAHEGSTLKDSDAIKLLPDAYKLYESYIKGFVVGLVPTLECQVSTRNAFLNLAHGHLTAFRIIEYELSFLYESLHTKVVVACGRIGYLVRFVSFCFIVISSMLFIFSDEKHVFDKFDTGVTYALLFGAIVLDFISLVQLISSDWNWNAFAQYRANNWFWRFFGSVNNAKRRWSGSVLQYDIISYCLHEPPMWVYKLVDLFLAREIVDKIRITFFSSSEKVSEDLKALIFNELRSENMSIPNSKKMGEFYLDGKFTDHYLSNLKMETFSNSASSLNRQVLGKHFGQDNEIARDLLSHHLAIEVYYHESMSRSNNERTDDYQLISEGEKGKETSKFISNYVFYLMAMQQRMVSQLLDHNWEEILHDTCDEIKRFCKENKISRHSEACLNMKEKFKRYSLDELKEARLKERSDSRKPGASKSVLTEACITANIFLLSGKVLDTLKNDLWIFLLLTSMSCRPGVFTQQLSKGGEFLTLLWLLLTQLGLVRNVDYILF</sequence>
<protein>
    <recommendedName>
        <fullName evidence="2">DUF4220 domain-containing protein</fullName>
    </recommendedName>
</protein>